<evidence type="ECO:0000313" key="3">
    <source>
        <dbReference type="Proteomes" id="UP000078561"/>
    </source>
</evidence>
<feature type="region of interest" description="Disordered" evidence="1">
    <location>
        <begin position="1"/>
        <end position="46"/>
    </location>
</feature>
<name>A0A168SHH7_ABSGL</name>
<evidence type="ECO:0000313" key="2">
    <source>
        <dbReference type="EMBL" id="SAM08444.1"/>
    </source>
</evidence>
<organism evidence="2">
    <name type="scientific">Absidia glauca</name>
    <name type="common">Pin mould</name>
    <dbReference type="NCBI Taxonomy" id="4829"/>
    <lineage>
        <taxon>Eukaryota</taxon>
        <taxon>Fungi</taxon>
        <taxon>Fungi incertae sedis</taxon>
        <taxon>Mucoromycota</taxon>
        <taxon>Mucoromycotina</taxon>
        <taxon>Mucoromycetes</taxon>
        <taxon>Mucorales</taxon>
        <taxon>Cunninghamellaceae</taxon>
        <taxon>Absidia</taxon>
    </lineage>
</organism>
<gene>
    <name evidence="2" type="primary">ABSGL_14107.1 scaffold 14385</name>
</gene>
<reference evidence="2" key="1">
    <citation type="submission" date="2016-04" db="EMBL/GenBank/DDBJ databases">
        <authorList>
            <person name="Evans L.H."/>
            <person name="Alamgir A."/>
            <person name="Owens N."/>
            <person name="Weber N.D."/>
            <person name="Virtaneva K."/>
            <person name="Barbian K."/>
            <person name="Babar A."/>
            <person name="Rosenke K."/>
        </authorList>
    </citation>
    <scope>NUCLEOTIDE SEQUENCE [LARGE SCALE GENOMIC DNA]</scope>
    <source>
        <strain evidence="2">CBS 101.48</strain>
    </source>
</reference>
<proteinExistence type="predicted"/>
<dbReference type="EMBL" id="LT554895">
    <property type="protein sequence ID" value="SAM08444.1"/>
    <property type="molecule type" value="Genomic_DNA"/>
</dbReference>
<dbReference type="AlphaFoldDB" id="A0A168SHH7"/>
<evidence type="ECO:0000256" key="1">
    <source>
        <dbReference type="SAM" id="MobiDB-lite"/>
    </source>
</evidence>
<protein>
    <submittedName>
        <fullName evidence="2">Uncharacterized protein</fullName>
    </submittedName>
</protein>
<keyword evidence="3" id="KW-1185">Reference proteome</keyword>
<accession>A0A168SHH7</accession>
<dbReference type="Proteomes" id="UP000078561">
    <property type="component" value="Unassembled WGS sequence"/>
</dbReference>
<dbReference type="InParanoid" id="A0A168SHH7"/>
<sequence>MRRISPFLPGGAGLSLFQVDDPKSSPPKKSPYCPCSKPVSNSGFRSARSKREIPIVYKIQAKPKQSRVPLLNFGPRNEDSNHGDGYKSSVMSYGIKKEKKPASGAKSVIGGYRIYIAKVGVVFRNPLSPKPNLTTRPSSPGAREPLSVAASFDLPRKRRVLMQIANVSHGKIMDKMVRRRELPCARRSKSLIRGAEAGFKSRGVATLTMLTWSEFQPRFHASLYYCLIMTEIEWRCLRLL</sequence>